<evidence type="ECO:0000313" key="3">
    <source>
        <dbReference type="Proteomes" id="UP000613030"/>
    </source>
</evidence>
<dbReference type="Gene3D" id="3.40.1550.10">
    <property type="entry name" value="CheC-like"/>
    <property type="match status" value="1"/>
</dbReference>
<gene>
    <name evidence="2" type="ORF">JI741_07700</name>
</gene>
<organism evidence="2 3">
    <name type="scientific">Chryseolinea lacunae</name>
    <dbReference type="NCBI Taxonomy" id="2801331"/>
    <lineage>
        <taxon>Bacteria</taxon>
        <taxon>Pseudomonadati</taxon>
        <taxon>Bacteroidota</taxon>
        <taxon>Cytophagia</taxon>
        <taxon>Cytophagales</taxon>
        <taxon>Fulvivirgaceae</taxon>
        <taxon>Chryseolinea</taxon>
    </lineage>
</organism>
<accession>A0ABS1KNS4</accession>
<dbReference type="SUPFAM" id="SSF103039">
    <property type="entry name" value="CheC-like"/>
    <property type="match status" value="1"/>
</dbReference>
<dbReference type="RefSeq" id="WP_202008461.1">
    <property type="nucleotide sequence ID" value="NZ_JAERRB010000002.1"/>
</dbReference>
<reference evidence="2 3" key="1">
    <citation type="submission" date="2021-01" db="EMBL/GenBank/DDBJ databases">
        <title>Chryseolinea sp. Jin1 Genome sequencing and assembly.</title>
        <authorList>
            <person name="Kim I."/>
        </authorList>
    </citation>
    <scope>NUCLEOTIDE SEQUENCE [LARGE SCALE GENOMIC DNA]</scope>
    <source>
        <strain evidence="2 3">Jin1</strain>
    </source>
</reference>
<dbReference type="EMBL" id="JAERRB010000002">
    <property type="protein sequence ID" value="MBL0741099.1"/>
    <property type="molecule type" value="Genomic_DNA"/>
</dbReference>
<evidence type="ECO:0000256" key="1">
    <source>
        <dbReference type="ARBA" id="ARBA00022500"/>
    </source>
</evidence>
<evidence type="ECO:0000313" key="2">
    <source>
        <dbReference type="EMBL" id="MBL0741099.1"/>
    </source>
</evidence>
<keyword evidence="1" id="KW-0145">Chemotaxis</keyword>
<keyword evidence="3" id="KW-1185">Reference proteome</keyword>
<name>A0ABS1KNS4_9BACT</name>
<dbReference type="Proteomes" id="UP000613030">
    <property type="component" value="Unassembled WGS sequence"/>
</dbReference>
<dbReference type="InterPro" id="IPR028976">
    <property type="entry name" value="CheC-like_sf"/>
</dbReference>
<evidence type="ECO:0008006" key="4">
    <source>
        <dbReference type="Google" id="ProtNLM"/>
    </source>
</evidence>
<comment type="caution">
    <text evidence="2">The sequence shown here is derived from an EMBL/GenBank/DDBJ whole genome shotgun (WGS) entry which is preliminary data.</text>
</comment>
<sequence length="197" mass="22130">MNITPRERFLIQVMNSGFQRAAVSFSKLINKDVRIVNSDATLLHGEEDFGGIAEEEGELNILITQIIGDISGKSFLIFNRDESQEIYKALNTKVSNDALNEAFLLEIDNIISASVIAELSNFLSLEVYGDVPRLAKVQSKDLSAFVSQEMRSDEPFSMIFCNTTFQFEGGDKVHPQFIWKLSSKVFEKVPVEKLSLL</sequence>
<proteinExistence type="predicted"/>
<protein>
    <recommendedName>
        <fullName evidence="4">Chemotaxis protein CheC</fullName>
    </recommendedName>
</protein>